<dbReference type="Proteomes" id="UP000801492">
    <property type="component" value="Unassembled WGS sequence"/>
</dbReference>
<keyword evidence="3" id="KW-1185">Reference proteome</keyword>
<dbReference type="OrthoDB" id="6684060at2759"/>
<feature type="compositionally biased region" description="Polar residues" evidence="1">
    <location>
        <begin position="16"/>
        <end position="37"/>
    </location>
</feature>
<evidence type="ECO:0000256" key="1">
    <source>
        <dbReference type="SAM" id="MobiDB-lite"/>
    </source>
</evidence>
<reference evidence="2" key="1">
    <citation type="submission" date="2019-08" db="EMBL/GenBank/DDBJ databases">
        <title>The genome of the North American firefly Photinus pyralis.</title>
        <authorList>
            <consortium name="Photinus pyralis genome working group"/>
            <person name="Fallon T.R."/>
            <person name="Sander Lower S.E."/>
            <person name="Weng J.-K."/>
        </authorList>
    </citation>
    <scope>NUCLEOTIDE SEQUENCE</scope>
    <source>
        <strain evidence="2">TRF0915ILg1</strain>
        <tissue evidence="2">Whole body</tissue>
    </source>
</reference>
<dbReference type="EMBL" id="VTPC01005442">
    <property type="protein sequence ID" value="KAF2895999.1"/>
    <property type="molecule type" value="Genomic_DNA"/>
</dbReference>
<dbReference type="AlphaFoldDB" id="A0A8K0D0X5"/>
<feature type="region of interest" description="Disordered" evidence="1">
    <location>
        <begin position="1"/>
        <end position="100"/>
    </location>
</feature>
<proteinExistence type="predicted"/>
<comment type="caution">
    <text evidence="2">The sequence shown here is derived from an EMBL/GenBank/DDBJ whole genome shotgun (WGS) entry which is preliminary data.</text>
</comment>
<name>A0A8K0D0X5_IGNLU</name>
<organism evidence="2 3">
    <name type="scientific">Ignelater luminosus</name>
    <name type="common">Cucubano</name>
    <name type="synonym">Pyrophorus luminosus</name>
    <dbReference type="NCBI Taxonomy" id="2038154"/>
    <lineage>
        <taxon>Eukaryota</taxon>
        <taxon>Metazoa</taxon>
        <taxon>Ecdysozoa</taxon>
        <taxon>Arthropoda</taxon>
        <taxon>Hexapoda</taxon>
        <taxon>Insecta</taxon>
        <taxon>Pterygota</taxon>
        <taxon>Neoptera</taxon>
        <taxon>Endopterygota</taxon>
        <taxon>Coleoptera</taxon>
        <taxon>Polyphaga</taxon>
        <taxon>Elateriformia</taxon>
        <taxon>Elateroidea</taxon>
        <taxon>Elateridae</taxon>
        <taxon>Agrypninae</taxon>
        <taxon>Pyrophorini</taxon>
        <taxon>Ignelater</taxon>
    </lineage>
</organism>
<feature type="compositionally biased region" description="Basic and acidic residues" evidence="1">
    <location>
        <begin position="84"/>
        <end position="93"/>
    </location>
</feature>
<evidence type="ECO:0000313" key="2">
    <source>
        <dbReference type="EMBL" id="KAF2895999.1"/>
    </source>
</evidence>
<gene>
    <name evidence="2" type="ORF">ILUMI_10175</name>
</gene>
<sequence length="100" mass="11307">MKDETRLSHRSKFVPETSSGSEQQSDQVSETPSTMAETEQPVENGVQWTIGDDETRDVFPENGDSSFESHPPPARSDGQGGRKYTPEEQQILKEKRKRLK</sequence>
<evidence type="ECO:0000313" key="3">
    <source>
        <dbReference type="Proteomes" id="UP000801492"/>
    </source>
</evidence>
<protein>
    <submittedName>
        <fullName evidence="2">Uncharacterized protein</fullName>
    </submittedName>
</protein>
<accession>A0A8K0D0X5</accession>